<dbReference type="InterPro" id="IPR029479">
    <property type="entry name" value="Nitroreductase"/>
</dbReference>
<dbReference type="SUPFAM" id="SSF55469">
    <property type="entry name" value="FMN-dependent nitroreductase-like"/>
    <property type="match status" value="1"/>
</dbReference>
<dbReference type="OrthoDB" id="9812105at2"/>
<dbReference type="PANTHER" id="PTHR43673">
    <property type="entry name" value="NAD(P)H NITROREDUCTASE YDGI-RELATED"/>
    <property type="match status" value="1"/>
</dbReference>
<evidence type="ECO:0000313" key="5">
    <source>
        <dbReference type="Proteomes" id="UP000198619"/>
    </source>
</evidence>
<evidence type="ECO:0000259" key="3">
    <source>
        <dbReference type="Pfam" id="PF00881"/>
    </source>
</evidence>
<dbReference type="RefSeq" id="WP_090042904.1">
    <property type="nucleotide sequence ID" value="NZ_FOKI01000044.1"/>
</dbReference>
<proteinExistence type="inferred from homology"/>
<dbReference type="PANTHER" id="PTHR43673:SF10">
    <property type="entry name" value="NADH DEHYDROGENASE_NAD(P)H NITROREDUCTASE XCC3605-RELATED"/>
    <property type="match status" value="1"/>
</dbReference>
<protein>
    <submittedName>
        <fullName evidence="4">Nitroreductase</fullName>
    </submittedName>
</protein>
<dbReference type="AlphaFoldDB" id="A0A1I1AVT8"/>
<organism evidence="4 5">
    <name type="scientific">Clostridium frigidicarnis</name>
    <dbReference type="NCBI Taxonomy" id="84698"/>
    <lineage>
        <taxon>Bacteria</taxon>
        <taxon>Bacillati</taxon>
        <taxon>Bacillota</taxon>
        <taxon>Clostridia</taxon>
        <taxon>Eubacteriales</taxon>
        <taxon>Clostridiaceae</taxon>
        <taxon>Clostridium</taxon>
    </lineage>
</organism>
<dbReference type="Gene3D" id="3.40.109.10">
    <property type="entry name" value="NADH Oxidase"/>
    <property type="match status" value="1"/>
</dbReference>
<dbReference type="Proteomes" id="UP000198619">
    <property type="component" value="Unassembled WGS sequence"/>
</dbReference>
<dbReference type="GO" id="GO:0016491">
    <property type="term" value="F:oxidoreductase activity"/>
    <property type="evidence" value="ECO:0007669"/>
    <property type="project" value="UniProtKB-KW"/>
</dbReference>
<keyword evidence="2" id="KW-0560">Oxidoreductase</keyword>
<gene>
    <name evidence="4" type="ORF">SAMN04488528_104415</name>
</gene>
<keyword evidence="5" id="KW-1185">Reference proteome</keyword>
<sequence length="175" mass="19755">METLKAISTRTSIRAFLDKEVPLEIIKTVLEAGIKAPSGGNRQPWRFVVVTDKDKIKTFDPDDHQPCVEQAPAVIVACANPYDTWEKYGENDQCYILDTAAAIQNMLLAIHDQGLGGVWIASFSKGEVRKQLNIPKHWKIISIIPFGYYDERNIAVPRKKLEEVAYLNDINCPIK</sequence>
<evidence type="ECO:0000313" key="4">
    <source>
        <dbReference type="EMBL" id="SFB40548.1"/>
    </source>
</evidence>
<accession>A0A1I1AVT8</accession>
<dbReference type="STRING" id="84698.SAMN04488528_104415"/>
<dbReference type="EMBL" id="FOKI01000044">
    <property type="protein sequence ID" value="SFB40548.1"/>
    <property type="molecule type" value="Genomic_DNA"/>
</dbReference>
<dbReference type="Pfam" id="PF00881">
    <property type="entry name" value="Nitroreductase"/>
    <property type="match status" value="2"/>
</dbReference>
<reference evidence="4 5" key="1">
    <citation type="submission" date="2016-10" db="EMBL/GenBank/DDBJ databases">
        <authorList>
            <person name="de Groot N.N."/>
        </authorList>
    </citation>
    <scope>NUCLEOTIDE SEQUENCE [LARGE SCALE GENOMIC DNA]</scope>
    <source>
        <strain evidence="4 5">DSM 12271</strain>
    </source>
</reference>
<name>A0A1I1AVT8_9CLOT</name>
<feature type="domain" description="Nitroreductase" evidence="3">
    <location>
        <begin position="7"/>
        <end position="60"/>
    </location>
</feature>
<evidence type="ECO:0000256" key="2">
    <source>
        <dbReference type="ARBA" id="ARBA00023002"/>
    </source>
</evidence>
<evidence type="ECO:0000256" key="1">
    <source>
        <dbReference type="ARBA" id="ARBA00007118"/>
    </source>
</evidence>
<comment type="similarity">
    <text evidence="1">Belongs to the nitroreductase family.</text>
</comment>
<dbReference type="InterPro" id="IPR000415">
    <property type="entry name" value="Nitroreductase-like"/>
</dbReference>
<feature type="domain" description="Nitroreductase" evidence="3">
    <location>
        <begin position="65"/>
        <end position="148"/>
    </location>
</feature>